<organism evidence="2">
    <name type="scientific">bioreactor metagenome</name>
    <dbReference type="NCBI Taxonomy" id="1076179"/>
    <lineage>
        <taxon>unclassified sequences</taxon>
        <taxon>metagenomes</taxon>
        <taxon>ecological metagenomes</taxon>
    </lineage>
</organism>
<gene>
    <name evidence="2" type="ORF">SDC9_95395</name>
</gene>
<evidence type="ECO:0000313" key="2">
    <source>
        <dbReference type="EMBL" id="MPM48669.1"/>
    </source>
</evidence>
<sequence>MSRAVKRPGTVFVLPFLYHGFSRRSEKNSSRYPEHRPPVREGDPAEKVQQALAGFTLHPPQVHEEHFTLSEGLREFLLPVGPG</sequence>
<accession>A0A645A682</accession>
<reference evidence="2" key="1">
    <citation type="submission" date="2019-08" db="EMBL/GenBank/DDBJ databases">
        <authorList>
            <person name="Kucharzyk K."/>
            <person name="Murdoch R.W."/>
            <person name="Higgins S."/>
            <person name="Loffler F."/>
        </authorList>
    </citation>
    <scope>NUCLEOTIDE SEQUENCE</scope>
</reference>
<comment type="caution">
    <text evidence="2">The sequence shown here is derived from an EMBL/GenBank/DDBJ whole genome shotgun (WGS) entry which is preliminary data.</text>
</comment>
<proteinExistence type="predicted"/>
<dbReference type="EMBL" id="VSSQ01012199">
    <property type="protein sequence ID" value="MPM48669.1"/>
    <property type="molecule type" value="Genomic_DNA"/>
</dbReference>
<feature type="region of interest" description="Disordered" evidence="1">
    <location>
        <begin position="24"/>
        <end position="43"/>
    </location>
</feature>
<name>A0A645A682_9ZZZZ</name>
<dbReference type="AlphaFoldDB" id="A0A645A682"/>
<evidence type="ECO:0000256" key="1">
    <source>
        <dbReference type="SAM" id="MobiDB-lite"/>
    </source>
</evidence>
<protein>
    <submittedName>
        <fullName evidence="2">Uncharacterized protein</fullName>
    </submittedName>
</protein>